<evidence type="ECO:0000256" key="7">
    <source>
        <dbReference type="ARBA" id="ARBA00023117"/>
    </source>
</evidence>
<dbReference type="SUPFAM" id="SSF55729">
    <property type="entry name" value="Acyl-CoA N-acyltransferases (Nat)"/>
    <property type="match status" value="1"/>
</dbReference>
<keyword evidence="8" id="KW-0010">Activator</keyword>
<dbReference type="GO" id="GO:0005634">
    <property type="term" value="C:nucleus"/>
    <property type="evidence" value="ECO:0007669"/>
    <property type="project" value="UniProtKB-SubCell"/>
</dbReference>
<evidence type="ECO:0000256" key="12">
    <source>
        <dbReference type="PROSITE-ProRule" id="PRU00035"/>
    </source>
</evidence>
<keyword evidence="6" id="KW-0805">Transcription regulation</keyword>
<protein>
    <recommendedName>
        <fullName evidence="3">histone acetyltransferase</fullName>
        <ecNumber evidence="3">2.3.1.48</ecNumber>
    </recommendedName>
</protein>
<dbReference type="CDD" id="cd05509">
    <property type="entry name" value="Bromo_gcn5_like"/>
    <property type="match status" value="1"/>
</dbReference>
<keyword evidence="11" id="KW-0012">Acyltransferase</keyword>
<keyword evidence="9" id="KW-0804">Transcription</keyword>
<feature type="region of interest" description="Disordered" evidence="13">
    <location>
        <begin position="1"/>
        <end position="48"/>
    </location>
</feature>
<dbReference type="PROSITE" id="PS00633">
    <property type="entry name" value="BROMODOMAIN_1"/>
    <property type="match status" value="1"/>
</dbReference>
<dbReference type="GO" id="GO:0010484">
    <property type="term" value="F:histone H3 acetyltransferase activity"/>
    <property type="evidence" value="ECO:0007669"/>
    <property type="project" value="TreeGrafter"/>
</dbReference>
<gene>
    <name evidence="17" type="primary">LOC34619368</name>
</gene>
<feature type="compositionally biased region" description="Low complexity" evidence="13">
    <location>
        <begin position="39"/>
        <end position="48"/>
    </location>
</feature>
<reference evidence="17" key="1">
    <citation type="submission" date="2025-08" db="UniProtKB">
        <authorList>
            <consortium name="RefSeq"/>
        </authorList>
    </citation>
    <scope>IDENTIFICATION</scope>
</reference>
<keyword evidence="7 12" id="KW-0103">Bromodomain</keyword>
<evidence type="ECO:0000256" key="10">
    <source>
        <dbReference type="ARBA" id="ARBA00023242"/>
    </source>
</evidence>
<dbReference type="AlphaFoldDB" id="A0A6P6S0D3"/>
<evidence type="ECO:0000313" key="16">
    <source>
        <dbReference type="Proteomes" id="UP000515125"/>
    </source>
</evidence>
<dbReference type="GO" id="GO:0000123">
    <property type="term" value="C:histone acetyltransferase complex"/>
    <property type="evidence" value="ECO:0007669"/>
    <property type="project" value="TreeGrafter"/>
</dbReference>
<keyword evidence="10" id="KW-0539">Nucleus</keyword>
<evidence type="ECO:0000256" key="13">
    <source>
        <dbReference type="SAM" id="MobiDB-lite"/>
    </source>
</evidence>
<dbReference type="InterPro" id="IPR001487">
    <property type="entry name" value="Bromodomain"/>
</dbReference>
<evidence type="ECO:0000256" key="8">
    <source>
        <dbReference type="ARBA" id="ARBA00023159"/>
    </source>
</evidence>
<dbReference type="GO" id="GO:0045944">
    <property type="term" value="P:positive regulation of transcription by RNA polymerase II"/>
    <property type="evidence" value="ECO:0007669"/>
    <property type="project" value="TreeGrafter"/>
</dbReference>
<dbReference type="GeneID" id="34619368"/>
<name>A0A6P6S0D3_9EIME</name>
<evidence type="ECO:0000259" key="15">
    <source>
        <dbReference type="PROSITE" id="PS51186"/>
    </source>
</evidence>
<dbReference type="RefSeq" id="XP_026193636.1">
    <property type="nucleotide sequence ID" value="XM_026337851.1"/>
</dbReference>
<evidence type="ECO:0000256" key="4">
    <source>
        <dbReference type="ARBA" id="ARBA00022679"/>
    </source>
</evidence>
<evidence type="ECO:0000256" key="3">
    <source>
        <dbReference type="ARBA" id="ARBA00013184"/>
    </source>
</evidence>
<feature type="region of interest" description="Disordered" evidence="13">
    <location>
        <begin position="663"/>
        <end position="711"/>
    </location>
</feature>
<feature type="compositionally biased region" description="Low complexity" evidence="13">
    <location>
        <begin position="276"/>
        <end position="286"/>
    </location>
</feature>
<evidence type="ECO:0000256" key="9">
    <source>
        <dbReference type="ARBA" id="ARBA00023163"/>
    </source>
</evidence>
<dbReference type="Gene3D" id="3.40.630.30">
    <property type="match status" value="1"/>
</dbReference>
<dbReference type="Proteomes" id="UP000515125">
    <property type="component" value="Unplaced"/>
</dbReference>
<organism evidence="16 17">
    <name type="scientific">Cyclospora cayetanensis</name>
    <dbReference type="NCBI Taxonomy" id="88456"/>
    <lineage>
        <taxon>Eukaryota</taxon>
        <taxon>Sar</taxon>
        <taxon>Alveolata</taxon>
        <taxon>Apicomplexa</taxon>
        <taxon>Conoidasida</taxon>
        <taxon>Coccidia</taxon>
        <taxon>Eucoccidiorida</taxon>
        <taxon>Eimeriorina</taxon>
        <taxon>Eimeriidae</taxon>
        <taxon>Cyclospora</taxon>
    </lineage>
</organism>
<dbReference type="OrthoDB" id="1937912at2759"/>
<keyword evidence="16" id="KW-1185">Reference proteome</keyword>
<dbReference type="Pfam" id="PF00439">
    <property type="entry name" value="Bromodomain"/>
    <property type="match status" value="1"/>
</dbReference>
<evidence type="ECO:0000256" key="2">
    <source>
        <dbReference type="ARBA" id="ARBA00008607"/>
    </source>
</evidence>
<keyword evidence="4" id="KW-0808">Transferase</keyword>
<evidence type="ECO:0000256" key="5">
    <source>
        <dbReference type="ARBA" id="ARBA00022853"/>
    </source>
</evidence>
<dbReference type="InterPro" id="IPR036427">
    <property type="entry name" value="Bromodomain-like_sf"/>
</dbReference>
<evidence type="ECO:0000256" key="1">
    <source>
        <dbReference type="ARBA" id="ARBA00004123"/>
    </source>
</evidence>
<dbReference type="PANTHER" id="PTHR45750">
    <property type="entry name" value="GH11602P"/>
    <property type="match status" value="1"/>
</dbReference>
<dbReference type="InterPro" id="IPR000182">
    <property type="entry name" value="GNAT_dom"/>
</dbReference>
<dbReference type="CDD" id="cd04301">
    <property type="entry name" value="NAT_SF"/>
    <property type="match status" value="1"/>
</dbReference>
<dbReference type="EC" id="2.3.1.48" evidence="3"/>
<dbReference type="PROSITE" id="PS50014">
    <property type="entry name" value="BROMODOMAIN_2"/>
    <property type="match status" value="1"/>
</dbReference>
<sequence>MGGGAGFCCPSDPSEEPAAPHANNEPPPAATSALHNDDAQLPARPAAPAASADAGVSAVSCMLNGGNATSARELVVQQAVPFSPTPPYPLLPPFSADAFAVSSSLSALWDESSERPSILELLLQLLQQLSQDPNSELYRHLLKYGILADTGIPRAELAPVENCGVSNCSSEGGGEDWAERAAAAKAVAALPGVYIHPPDGLTLSPEAVNLCPTQGPPEQQDLQQVLQQMALAAAAAFEVLDLQPPAKQHASAAVVVSAPDPAEATSAGSAKEARRQQQQQNTATENSDATRFGRVHDSSSRSRNSTSRSLADSEGKETSDSIYSRAAASGFPPFRSYREVYKHWKLFQQQLLPAGFSHSLFFGRSFVFHVLQQQLPALLPLLRAAGGATLSDKSFMTGLCSLIGMKQGLFDAIYKRFISKKAVFPESVLPSETGLGFLQRDAGGALEEEMGVIHFCCCTNDRRSSSLTKLISAKNIFSRQLPKMPRDYIARLVLDRSHFTFCLCKKDRVVGGVCFRPYFQQRFAEIAFLAVTSTEQVKGYGTRLMSHLKEFVKKSGIEYFLTYADNFAVGYFRKQGFTSRISLPRDRWLGYIKDYDGGTLMECRISSKVDYLRLSALLDKQRKAAEDCIEESTKRVLMPGLDIWQKDPSRVLQPSEIPGLIAAGYKEPSTGADGTGGPGKAVENGSGAAGGTAAAAATAASSKQQQEEKQRRSLKNQIAALLCLLDRHPSSWPFRRPVSVSEAPDYYEVVKHPIDISSMRRKNKSGGYRTKQELGSDMVRMFENCRLYNNSDTIYYKYADELQQFIWPKYEALSGP</sequence>
<accession>A0A6P6S0D3</accession>
<dbReference type="PROSITE" id="PS51186">
    <property type="entry name" value="GNAT"/>
    <property type="match status" value="1"/>
</dbReference>
<evidence type="ECO:0000256" key="6">
    <source>
        <dbReference type="ARBA" id="ARBA00023015"/>
    </source>
</evidence>
<evidence type="ECO:0000256" key="11">
    <source>
        <dbReference type="ARBA" id="ARBA00023315"/>
    </source>
</evidence>
<dbReference type="PANTHER" id="PTHR45750:SF3">
    <property type="entry name" value="HISTONE ACETYLTRANSFERASE"/>
    <property type="match status" value="1"/>
</dbReference>
<dbReference type="PRINTS" id="PR00503">
    <property type="entry name" value="BROMODOMAIN"/>
</dbReference>
<feature type="region of interest" description="Disordered" evidence="13">
    <location>
        <begin position="263"/>
        <end position="316"/>
    </location>
</feature>
<dbReference type="SUPFAM" id="SSF47370">
    <property type="entry name" value="Bromodomain"/>
    <property type="match status" value="1"/>
</dbReference>
<feature type="domain" description="N-acetyltransferase" evidence="15">
    <location>
        <begin position="460"/>
        <end position="606"/>
    </location>
</feature>
<comment type="subcellular location">
    <subcellularLocation>
        <location evidence="1">Nucleus</location>
    </subcellularLocation>
</comment>
<dbReference type="InterPro" id="IPR018359">
    <property type="entry name" value="Bromodomain_CS"/>
</dbReference>
<feature type="compositionally biased region" description="Low complexity" evidence="13">
    <location>
        <begin position="691"/>
        <end position="702"/>
    </location>
</feature>
<evidence type="ECO:0000313" key="17">
    <source>
        <dbReference type="RefSeq" id="XP_026193636.1"/>
    </source>
</evidence>
<dbReference type="Pfam" id="PF00583">
    <property type="entry name" value="Acetyltransf_1"/>
    <property type="match status" value="1"/>
</dbReference>
<dbReference type="SMART" id="SM00297">
    <property type="entry name" value="BROMO"/>
    <property type="match status" value="1"/>
</dbReference>
<keyword evidence="5" id="KW-0156">Chromatin regulator</keyword>
<comment type="similarity">
    <text evidence="2">Belongs to the acetyltransferase family. GCN5 subfamily.</text>
</comment>
<evidence type="ECO:0000259" key="14">
    <source>
        <dbReference type="PROSITE" id="PS50014"/>
    </source>
</evidence>
<proteinExistence type="inferred from homology"/>
<dbReference type="InterPro" id="IPR037800">
    <property type="entry name" value="GCN5"/>
</dbReference>
<dbReference type="InterPro" id="IPR016181">
    <property type="entry name" value="Acyl_CoA_acyltransferase"/>
</dbReference>
<dbReference type="Gene3D" id="1.20.920.10">
    <property type="entry name" value="Bromodomain-like"/>
    <property type="match status" value="1"/>
</dbReference>
<feature type="domain" description="Bromo" evidence="14">
    <location>
        <begin position="726"/>
        <end position="796"/>
    </location>
</feature>